<keyword evidence="3 6" id="KW-0812">Transmembrane</keyword>
<dbReference type="InterPro" id="IPR006214">
    <property type="entry name" value="Bax_inhibitor_1-related"/>
</dbReference>
<evidence type="ECO:0000256" key="1">
    <source>
        <dbReference type="ARBA" id="ARBA00004141"/>
    </source>
</evidence>
<evidence type="ECO:0000256" key="4">
    <source>
        <dbReference type="ARBA" id="ARBA00022989"/>
    </source>
</evidence>
<evidence type="ECO:0000256" key="2">
    <source>
        <dbReference type="ARBA" id="ARBA00010350"/>
    </source>
</evidence>
<name>A0A380WG04_AMIAI</name>
<keyword evidence="5 6" id="KW-0472">Membrane</keyword>
<feature type="transmembrane region" description="Helical" evidence="6">
    <location>
        <begin position="194"/>
        <end position="212"/>
    </location>
</feature>
<dbReference type="Proteomes" id="UP000254701">
    <property type="component" value="Unassembled WGS sequence"/>
</dbReference>
<dbReference type="GO" id="GO:0005886">
    <property type="term" value="C:plasma membrane"/>
    <property type="evidence" value="ECO:0007669"/>
    <property type="project" value="TreeGrafter"/>
</dbReference>
<feature type="transmembrane region" description="Helical" evidence="6">
    <location>
        <begin position="218"/>
        <end position="236"/>
    </location>
</feature>
<sequence length="283" mass="30375">MLESRQRRLGLGLTPDGAEATEETMSDFRNYQTRMATAGSRTDASIDEGLRAYMLKVYNLMALGLVITGLAALGTMMLATTNDPANAVATMGNGKMLTSLGVALYGSPLKWVVMLAPLGMVFFLSARIQSMSVSGAQTAFWVFAGLMGLSLSSIFLVYTSASIVQTFFITATAFGALSLVGYTTKRDLTAMGTFLTMGVIGLLIAMVVNIFLQSPALQFAISAIGVLVFAGLTAYDTQKIKEMYFDGDDVLVSGRKAIMGALTLYLDFINLFSFMLSFLGNRE</sequence>
<feature type="transmembrane region" description="Helical" evidence="6">
    <location>
        <begin position="60"/>
        <end position="80"/>
    </location>
</feature>
<feature type="region of interest" description="Disordered" evidence="7">
    <location>
        <begin position="1"/>
        <end position="22"/>
    </location>
</feature>
<feature type="transmembrane region" description="Helical" evidence="6">
    <location>
        <begin position="163"/>
        <end position="182"/>
    </location>
</feature>
<dbReference type="AlphaFoldDB" id="A0A380WG04"/>
<dbReference type="Pfam" id="PF01027">
    <property type="entry name" value="Bax1-I"/>
    <property type="match status" value="1"/>
</dbReference>
<comment type="subcellular location">
    <subcellularLocation>
        <location evidence="1">Membrane</location>
        <topology evidence="1">Multi-pass membrane protein</topology>
    </subcellularLocation>
</comment>
<evidence type="ECO:0000256" key="5">
    <source>
        <dbReference type="ARBA" id="ARBA00023136"/>
    </source>
</evidence>
<keyword evidence="4 6" id="KW-1133">Transmembrane helix</keyword>
<evidence type="ECO:0000313" key="8">
    <source>
        <dbReference type="EMBL" id="SUU87668.1"/>
    </source>
</evidence>
<gene>
    <name evidence="8" type="primary">ybhL</name>
    <name evidence="8" type="ORF">NCTC10684_00870</name>
</gene>
<feature type="transmembrane region" description="Helical" evidence="6">
    <location>
        <begin position="257"/>
        <end position="279"/>
    </location>
</feature>
<reference evidence="8 9" key="1">
    <citation type="submission" date="2018-06" db="EMBL/GenBank/DDBJ databases">
        <authorList>
            <consortium name="Pathogen Informatics"/>
            <person name="Doyle S."/>
        </authorList>
    </citation>
    <scope>NUCLEOTIDE SEQUENCE [LARGE SCALE GENOMIC DNA]</scope>
    <source>
        <strain evidence="8 9">NCTC10684</strain>
    </source>
</reference>
<evidence type="ECO:0000256" key="3">
    <source>
        <dbReference type="ARBA" id="ARBA00022692"/>
    </source>
</evidence>
<dbReference type="PANTHER" id="PTHR23291:SF50">
    <property type="entry name" value="PROTEIN LIFEGUARD 4"/>
    <property type="match status" value="1"/>
</dbReference>
<dbReference type="PANTHER" id="PTHR23291">
    <property type="entry name" value="BAX INHIBITOR-RELATED"/>
    <property type="match status" value="1"/>
</dbReference>
<dbReference type="EMBL" id="UFSM01000001">
    <property type="protein sequence ID" value="SUU87668.1"/>
    <property type="molecule type" value="Genomic_DNA"/>
</dbReference>
<accession>A0A380WG04</accession>
<proteinExistence type="inferred from homology"/>
<feature type="transmembrane region" description="Helical" evidence="6">
    <location>
        <begin position="138"/>
        <end position="157"/>
    </location>
</feature>
<feature type="transmembrane region" description="Helical" evidence="6">
    <location>
        <begin position="100"/>
        <end position="126"/>
    </location>
</feature>
<organism evidence="8 9">
    <name type="scientific">Aminobacter aminovorans</name>
    <name type="common">Chelatobacter heintzii</name>
    <dbReference type="NCBI Taxonomy" id="83263"/>
    <lineage>
        <taxon>Bacteria</taxon>
        <taxon>Pseudomonadati</taxon>
        <taxon>Pseudomonadota</taxon>
        <taxon>Alphaproteobacteria</taxon>
        <taxon>Hyphomicrobiales</taxon>
        <taxon>Phyllobacteriaceae</taxon>
        <taxon>Aminobacter</taxon>
    </lineage>
</organism>
<comment type="similarity">
    <text evidence="2 6">Belongs to the BI1 family.</text>
</comment>
<dbReference type="CDD" id="cd10432">
    <property type="entry name" value="BI-1-like_bacterial"/>
    <property type="match status" value="1"/>
</dbReference>
<evidence type="ECO:0000256" key="7">
    <source>
        <dbReference type="SAM" id="MobiDB-lite"/>
    </source>
</evidence>
<evidence type="ECO:0000256" key="6">
    <source>
        <dbReference type="RuleBase" id="RU004379"/>
    </source>
</evidence>
<protein>
    <submittedName>
        <fullName evidence="8">Inner membrane protein YbhL</fullName>
    </submittedName>
</protein>
<evidence type="ECO:0000313" key="9">
    <source>
        <dbReference type="Proteomes" id="UP000254701"/>
    </source>
</evidence>